<dbReference type="InterPro" id="IPR025347">
    <property type="entry name" value="DUF4251"/>
</dbReference>
<feature type="chain" id="PRO_5047099385" evidence="2">
    <location>
        <begin position="22"/>
        <end position="170"/>
    </location>
</feature>
<proteinExistence type="predicted"/>
<evidence type="ECO:0000256" key="1">
    <source>
        <dbReference type="SAM" id="Coils"/>
    </source>
</evidence>
<accession>A0ABT8DJZ1</accession>
<keyword evidence="2" id="KW-0732">Signal</keyword>
<evidence type="ECO:0000313" key="3">
    <source>
        <dbReference type="EMBL" id="MDN3723563.1"/>
    </source>
</evidence>
<evidence type="ECO:0000313" key="4">
    <source>
        <dbReference type="Proteomes" id="UP001244787"/>
    </source>
</evidence>
<keyword evidence="1" id="KW-0175">Coiled coil</keyword>
<feature type="signal peptide" evidence="2">
    <location>
        <begin position="1"/>
        <end position="21"/>
    </location>
</feature>
<evidence type="ECO:0000256" key="2">
    <source>
        <dbReference type="SAM" id="SignalP"/>
    </source>
</evidence>
<organism evidence="3 4">
    <name type="scientific">Aequorivita aurantiaca</name>
    <dbReference type="NCBI Taxonomy" id="3053356"/>
    <lineage>
        <taxon>Bacteria</taxon>
        <taxon>Pseudomonadati</taxon>
        <taxon>Bacteroidota</taxon>
        <taxon>Flavobacteriia</taxon>
        <taxon>Flavobacteriales</taxon>
        <taxon>Flavobacteriaceae</taxon>
        <taxon>Aequorivita</taxon>
    </lineage>
</organism>
<name>A0ABT8DJZ1_9FLAO</name>
<dbReference type="Gene3D" id="2.40.128.410">
    <property type="match status" value="1"/>
</dbReference>
<dbReference type="Pfam" id="PF14059">
    <property type="entry name" value="DUF4251"/>
    <property type="match status" value="1"/>
</dbReference>
<keyword evidence="4" id="KW-1185">Reference proteome</keyword>
<feature type="coiled-coil region" evidence="1">
    <location>
        <begin position="20"/>
        <end position="47"/>
    </location>
</feature>
<comment type="caution">
    <text evidence="3">The sequence shown here is derived from an EMBL/GenBank/DDBJ whole genome shotgun (WGS) entry which is preliminary data.</text>
</comment>
<protein>
    <submittedName>
        <fullName evidence="3">DUF4251 domain-containing protein</fullName>
    </submittedName>
</protein>
<dbReference type="RefSeq" id="WP_290253655.1">
    <property type="nucleotide sequence ID" value="NZ_JAUGQQ010000002.1"/>
</dbReference>
<reference evidence="3 4" key="1">
    <citation type="submission" date="2023-06" db="EMBL/GenBank/DDBJ databases">
        <authorList>
            <person name="Ye Y.-Q."/>
            <person name="Du Z.-J."/>
        </authorList>
    </citation>
    <scope>NUCLEOTIDE SEQUENCE [LARGE SCALE GENOMIC DNA]</scope>
    <source>
        <strain evidence="3 4">SDUM287046</strain>
    </source>
</reference>
<gene>
    <name evidence="3" type="ORF">QRD02_04155</name>
</gene>
<dbReference type="Proteomes" id="UP001244787">
    <property type="component" value="Unassembled WGS sequence"/>
</dbReference>
<dbReference type="EMBL" id="JAUGQQ010000002">
    <property type="protein sequence ID" value="MDN3723563.1"/>
    <property type="molecule type" value="Genomic_DNA"/>
</dbReference>
<sequence length="170" mass="18719">MKNPVFILLWLCLSIGNLGFAQEETKKQQKAERKAELNKEIAQLIDSREYAFVANTVLPLSLPPINLNPGSADVIFGPEMVTSNLPFFGVAYSGADLSHDQGMAFSGAPTNYKIKNRKKTYDIEMDIKTDNDSYSLSLSVGLDGNALLTISSTHRSDVSYSGNIARIRKE</sequence>